<proteinExistence type="predicted"/>
<dbReference type="AlphaFoldDB" id="A0A9N8DY36"/>
<dbReference type="EMBL" id="CAICTM010000442">
    <property type="protein sequence ID" value="CAB9510594.1"/>
    <property type="molecule type" value="Genomic_DNA"/>
</dbReference>
<evidence type="ECO:0000313" key="2">
    <source>
        <dbReference type="Proteomes" id="UP001153069"/>
    </source>
</evidence>
<gene>
    <name evidence="1" type="ORF">SEMRO_443_G144130.1</name>
</gene>
<dbReference type="Proteomes" id="UP001153069">
    <property type="component" value="Unassembled WGS sequence"/>
</dbReference>
<evidence type="ECO:0000313" key="1">
    <source>
        <dbReference type="EMBL" id="CAB9510594.1"/>
    </source>
</evidence>
<sequence length="280" mass="31652">MPPNRKQVSGVDTLATLNVSQFVETSKFQPLTAATSVSAAQVQVQQQHEGREAPIIASATAPSFQHDDPIKKAIIDRILTEEHLRQQFSADHIIQSNLPREETKTDGAVHHQANDADDYWAEEQPQVSDLDAAFTVRSKHRDAAYWEWKTLGQQEEKDALVQRILEEERVRQLFTAEHIEQTIVKEASKLQQKGVTPEELVPQNDSYWNWSTSNEDQKEDDVVLRAQDKEGMIQEILEAEKIRQQFAVDSIEAKLIQEAKNHAASASQAVAGNDDYWAGF</sequence>
<protein>
    <submittedName>
        <fullName evidence="1">Uncharacterized protein</fullName>
    </submittedName>
</protein>
<name>A0A9N8DY36_9STRA</name>
<organism evidence="1 2">
    <name type="scientific">Seminavis robusta</name>
    <dbReference type="NCBI Taxonomy" id="568900"/>
    <lineage>
        <taxon>Eukaryota</taxon>
        <taxon>Sar</taxon>
        <taxon>Stramenopiles</taxon>
        <taxon>Ochrophyta</taxon>
        <taxon>Bacillariophyta</taxon>
        <taxon>Bacillariophyceae</taxon>
        <taxon>Bacillariophycidae</taxon>
        <taxon>Naviculales</taxon>
        <taxon>Naviculaceae</taxon>
        <taxon>Seminavis</taxon>
    </lineage>
</organism>
<reference evidence="1" key="1">
    <citation type="submission" date="2020-06" db="EMBL/GenBank/DDBJ databases">
        <authorList>
            <consortium name="Plant Systems Biology data submission"/>
        </authorList>
    </citation>
    <scope>NUCLEOTIDE SEQUENCE</scope>
    <source>
        <strain evidence="1">D6</strain>
    </source>
</reference>
<comment type="caution">
    <text evidence="1">The sequence shown here is derived from an EMBL/GenBank/DDBJ whole genome shotgun (WGS) entry which is preliminary data.</text>
</comment>
<keyword evidence="2" id="KW-1185">Reference proteome</keyword>
<accession>A0A9N8DY36</accession>